<feature type="domain" description="Polysaccharide pyruvyl transferase" evidence="1">
    <location>
        <begin position="13"/>
        <end position="303"/>
    </location>
</feature>
<reference evidence="3" key="1">
    <citation type="submission" date="2017-06" db="EMBL/GenBank/DDBJ databases">
        <authorList>
            <person name="Rodrigo-Torres L."/>
            <person name="Arahal R.D."/>
            <person name="Lucena T."/>
        </authorList>
    </citation>
    <scope>NUCLEOTIDE SEQUENCE [LARGE SCALE GENOMIC DNA]</scope>
    <source>
        <strain evidence="3">CECT 9190</strain>
    </source>
</reference>
<dbReference type="EMBL" id="FYAK01000003">
    <property type="protein sequence ID" value="SMY35615.1"/>
    <property type="molecule type" value="Genomic_DNA"/>
</dbReference>
<name>A0A1Y6MGA5_9GAMM</name>
<accession>A0A1Y6MGA5</accession>
<keyword evidence="2" id="KW-0808">Transferase</keyword>
<evidence type="ECO:0000313" key="3">
    <source>
        <dbReference type="Proteomes" id="UP000195963"/>
    </source>
</evidence>
<dbReference type="AlphaFoldDB" id="A0A1Y6MGA5"/>
<protein>
    <submittedName>
        <fullName evidence="2">Polysaccharide pyruvyl transferase</fullName>
    </submittedName>
</protein>
<dbReference type="GO" id="GO:0016740">
    <property type="term" value="F:transferase activity"/>
    <property type="evidence" value="ECO:0007669"/>
    <property type="project" value="UniProtKB-KW"/>
</dbReference>
<keyword evidence="3" id="KW-1185">Reference proteome</keyword>
<organism evidence="2 3">
    <name type="scientific">Photobacterium malacitanum</name>
    <dbReference type="NCBI Taxonomy" id="2204294"/>
    <lineage>
        <taxon>Bacteria</taxon>
        <taxon>Pseudomonadati</taxon>
        <taxon>Pseudomonadota</taxon>
        <taxon>Gammaproteobacteria</taxon>
        <taxon>Vibrionales</taxon>
        <taxon>Vibrionaceae</taxon>
        <taxon>Photobacterium</taxon>
    </lineage>
</organism>
<gene>
    <name evidence="2" type="ORF">PMAL9190_01984</name>
</gene>
<dbReference type="RefSeq" id="WP_087845042.1">
    <property type="nucleotide sequence ID" value="NZ_FYAK01000003.1"/>
</dbReference>
<evidence type="ECO:0000259" key="1">
    <source>
        <dbReference type="Pfam" id="PF04230"/>
    </source>
</evidence>
<dbReference type="Pfam" id="PF04230">
    <property type="entry name" value="PS_pyruv_trans"/>
    <property type="match status" value="1"/>
</dbReference>
<sequence length="367" mass="42812">MKIALITLHAANNYGAVLQVFAMKKTLDFYGETNLIDYRPEHVFNTLKPIRFSLEVRSILRITKDILRYKERKKVIDKFWSFITNNFSLTERVYNKSEIERVLHNYDYVVSGSDQIWNPNVVTADGSIDLNYFLNFDLEIKKVAYASSMGTYKYNKNDEKIILNCLSNYKAISVREKDTKNYLNNKANLNVEHVLDPTLLLTKSEWKKIAKKPDNIKYEEYILVYALKKDILLKKVITELKNKTGLKVITIDQDPLLNYKPDQHLKDIGPDEFVYLFENAKFIITNSFHGTAFSCNLNKPFIVTEPPTGINRIVSLLSILGMQDRVVRSEESFDIHDLILPIDFDSMNEKLNLERHKSLTFLRENMK</sequence>
<dbReference type="Proteomes" id="UP000195963">
    <property type="component" value="Unassembled WGS sequence"/>
</dbReference>
<evidence type="ECO:0000313" key="2">
    <source>
        <dbReference type="EMBL" id="SMY35615.1"/>
    </source>
</evidence>
<proteinExistence type="predicted"/>
<dbReference type="InterPro" id="IPR007345">
    <property type="entry name" value="Polysacch_pyruvyl_Trfase"/>
</dbReference>